<feature type="domain" description="Chorismate mutase" evidence="3">
    <location>
        <begin position="97"/>
        <end position="187"/>
    </location>
</feature>
<dbReference type="VEuPathDB" id="FungiDB:PTTG_01578"/>
<keyword evidence="6" id="KW-1185">Reference proteome</keyword>
<name>A0A180GLH2_PUCT1</name>
<sequence length="201" mass="21713">MLALRICLVSCLAGLTHASLKLDSVPAPTKLSLPVSQHPQGICYQGTQAGYGPTVGPDGKAIKYGTDEDVVHGRDPKSHVAGTAVWSRPSITLSDGTKCCDSLAQVREYIDYLDKTILDYLAIRQQFVVEAGRFKDSKTAVRSTARAVQVVQNAMAAAKENGLTPWVANATWTTTLNSFTELELCLFDQDVKAKNYAPVPN</sequence>
<dbReference type="Proteomes" id="UP000005240">
    <property type="component" value="Unassembled WGS sequence"/>
</dbReference>
<protein>
    <submittedName>
        <fullName evidence="5">Chorismate mutase domain-containing protein</fullName>
    </submittedName>
</protein>
<dbReference type="OrthoDB" id="2843337at2759"/>
<dbReference type="InterPro" id="IPR036263">
    <property type="entry name" value="Chorismate_II_sf"/>
</dbReference>
<reference evidence="4" key="1">
    <citation type="submission" date="2009-11" db="EMBL/GenBank/DDBJ databases">
        <authorList>
            <consortium name="The Broad Institute Genome Sequencing Platform"/>
            <person name="Ward D."/>
            <person name="Feldgarden M."/>
            <person name="Earl A."/>
            <person name="Young S.K."/>
            <person name="Zeng Q."/>
            <person name="Koehrsen M."/>
            <person name="Alvarado L."/>
            <person name="Berlin A."/>
            <person name="Bochicchio J."/>
            <person name="Borenstein D."/>
            <person name="Chapman S.B."/>
            <person name="Chen Z."/>
            <person name="Engels R."/>
            <person name="Freedman E."/>
            <person name="Gellesch M."/>
            <person name="Goldberg J."/>
            <person name="Griggs A."/>
            <person name="Gujja S."/>
            <person name="Heilman E."/>
            <person name="Heiman D."/>
            <person name="Hepburn T."/>
            <person name="Howarth C."/>
            <person name="Jen D."/>
            <person name="Larson L."/>
            <person name="Lewis B."/>
            <person name="Mehta T."/>
            <person name="Park D."/>
            <person name="Pearson M."/>
            <person name="Roberts A."/>
            <person name="Saif S."/>
            <person name="Shea T."/>
            <person name="Shenoy N."/>
            <person name="Sisk P."/>
            <person name="Stolte C."/>
            <person name="Sykes S."/>
            <person name="Thomson T."/>
            <person name="Walk T."/>
            <person name="White J."/>
            <person name="Yandava C."/>
            <person name="Izard J."/>
            <person name="Baranova O.V."/>
            <person name="Blanton J.M."/>
            <person name="Tanner A.C."/>
            <person name="Dewhirst F.E."/>
            <person name="Haas B."/>
            <person name="Nusbaum C."/>
            <person name="Birren B."/>
        </authorList>
    </citation>
    <scope>NUCLEOTIDE SEQUENCE [LARGE SCALE GENOMIC DNA]</scope>
    <source>
        <strain evidence="4">1-1 BBBD Race 1</strain>
    </source>
</reference>
<dbReference type="PANTHER" id="PTHR38041:SF1">
    <property type="entry name" value="CHORISMATE MUTASE"/>
    <property type="match status" value="1"/>
</dbReference>
<dbReference type="EnsemblFungi" id="PTTG_01578-t43_1">
    <property type="protein sequence ID" value="PTTG_01578-t43_1-p1"/>
    <property type="gene ID" value="PTTG_01578"/>
</dbReference>
<dbReference type="EMBL" id="ADAS02000051">
    <property type="protein sequence ID" value="OAV93401.1"/>
    <property type="molecule type" value="Genomic_DNA"/>
</dbReference>
<feature type="signal peptide" evidence="2">
    <location>
        <begin position="1"/>
        <end position="18"/>
    </location>
</feature>
<organism evidence="4">
    <name type="scientific">Puccinia triticina (isolate 1-1 / race 1 (BBBD))</name>
    <name type="common">Brown leaf rust fungus</name>
    <dbReference type="NCBI Taxonomy" id="630390"/>
    <lineage>
        <taxon>Eukaryota</taxon>
        <taxon>Fungi</taxon>
        <taxon>Dikarya</taxon>
        <taxon>Basidiomycota</taxon>
        <taxon>Pucciniomycotina</taxon>
        <taxon>Pucciniomycetes</taxon>
        <taxon>Pucciniales</taxon>
        <taxon>Pucciniaceae</taxon>
        <taxon>Puccinia</taxon>
    </lineage>
</organism>
<dbReference type="Pfam" id="PF01817">
    <property type="entry name" value="CM_2"/>
    <property type="match status" value="1"/>
</dbReference>
<dbReference type="GO" id="GO:0009697">
    <property type="term" value="P:salicylic acid biosynthetic process"/>
    <property type="evidence" value="ECO:0007669"/>
    <property type="project" value="TreeGrafter"/>
</dbReference>
<reference evidence="4" key="2">
    <citation type="submission" date="2016-05" db="EMBL/GenBank/DDBJ databases">
        <title>Comparative analysis highlights variable genome content of wheat rusts and divergence of the mating loci.</title>
        <authorList>
            <person name="Cuomo C.A."/>
            <person name="Bakkeren G."/>
            <person name="Szabo L."/>
            <person name="Khalil H."/>
            <person name="Joly D."/>
            <person name="Goldberg J."/>
            <person name="Young S."/>
            <person name="Zeng Q."/>
            <person name="Fellers J."/>
        </authorList>
    </citation>
    <scope>NUCLEOTIDE SEQUENCE [LARGE SCALE GENOMIC DNA]</scope>
    <source>
        <strain evidence="4">1-1 BBBD Race 1</strain>
    </source>
</reference>
<dbReference type="SUPFAM" id="SSF48600">
    <property type="entry name" value="Chorismate mutase II"/>
    <property type="match status" value="1"/>
</dbReference>
<evidence type="ECO:0000313" key="5">
    <source>
        <dbReference type="EnsemblFungi" id="PTTG_01578-t43_1-p1"/>
    </source>
</evidence>
<evidence type="ECO:0000256" key="2">
    <source>
        <dbReference type="SAM" id="SignalP"/>
    </source>
</evidence>
<keyword evidence="1" id="KW-0413">Isomerase</keyword>
<dbReference type="PROSITE" id="PS51168">
    <property type="entry name" value="CHORISMATE_MUT_2"/>
    <property type="match status" value="1"/>
</dbReference>
<dbReference type="GO" id="GO:0046417">
    <property type="term" value="P:chorismate metabolic process"/>
    <property type="evidence" value="ECO:0007669"/>
    <property type="project" value="InterPro"/>
</dbReference>
<evidence type="ECO:0000313" key="4">
    <source>
        <dbReference type="EMBL" id="OAV93401.1"/>
    </source>
</evidence>
<dbReference type="InterPro" id="IPR051331">
    <property type="entry name" value="Chorismate_mutase-related"/>
</dbReference>
<proteinExistence type="predicted"/>
<reference evidence="5" key="4">
    <citation type="submission" date="2025-05" db="UniProtKB">
        <authorList>
            <consortium name="EnsemblFungi"/>
        </authorList>
    </citation>
    <scope>IDENTIFICATION</scope>
    <source>
        <strain evidence="5">isolate 1-1 / race 1 (BBBD)</strain>
    </source>
</reference>
<reference evidence="5 6" key="3">
    <citation type="journal article" date="2017" name="G3 (Bethesda)">
        <title>Comparative analysis highlights variable genome content of wheat rusts and divergence of the mating loci.</title>
        <authorList>
            <person name="Cuomo C.A."/>
            <person name="Bakkeren G."/>
            <person name="Khalil H.B."/>
            <person name="Panwar V."/>
            <person name="Joly D."/>
            <person name="Linning R."/>
            <person name="Sakthikumar S."/>
            <person name="Song X."/>
            <person name="Adiconis X."/>
            <person name="Fan L."/>
            <person name="Goldberg J.M."/>
            <person name="Levin J.Z."/>
            <person name="Young S."/>
            <person name="Zeng Q."/>
            <person name="Anikster Y."/>
            <person name="Bruce M."/>
            <person name="Wang M."/>
            <person name="Yin C."/>
            <person name="McCallum B."/>
            <person name="Szabo L.J."/>
            <person name="Hulbert S."/>
            <person name="Chen X."/>
            <person name="Fellers J.P."/>
        </authorList>
    </citation>
    <scope>NUCLEOTIDE SEQUENCE</scope>
    <source>
        <strain evidence="6">Isolate 1-1 / race 1 (BBBD)</strain>
        <strain evidence="5">isolate 1-1 / race 1 (BBBD)</strain>
    </source>
</reference>
<gene>
    <name evidence="4" type="ORF">PTTG_01578</name>
</gene>
<feature type="chain" id="PRO_5008110030" evidence="2">
    <location>
        <begin position="19"/>
        <end position="201"/>
    </location>
</feature>
<evidence type="ECO:0000256" key="1">
    <source>
        <dbReference type="ARBA" id="ARBA00023235"/>
    </source>
</evidence>
<dbReference type="Gene3D" id="1.20.59.10">
    <property type="entry name" value="Chorismate mutase"/>
    <property type="match status" value="1"/>
</dbReference>
<dbReference type="AlphaFoldDB" id="A0A180GLH2"/>
<evidence type="ECO:0000259" key="3">
    <source>
        <dbReference type="PROSITE" id="PS51168"/>
    </source>
</evidence>
<keyword evidence="2" id="KW-0732">Signal</keyword>
<evidence type="ECO:0000313" key="6">
    <source>
        <dbReference type="Proteomes" id="UP000005240"/>
    </source>
</evidence>
<dbReference type="SMART" id="SM00830">
    <property type="entry name" value="CM_2"/>
    <property type="match status" value="1"/>
</dbReference>
<dbReference type="InterPro" id="IPR002701">
    <property type="entry name" value="CM_II_prokaryot"/>
</dbReference>
<dbReference type="PANTHER" id="PTHR38041">
    <property type="entry name" value="CHORISMATE MUTASE"/>
    <property type="match status" value="1"/>
</dbReference>
<dbReference type="GO" id="GO:0004106">
    <property type="term" value="F:chorismate mutase activity"/>
    <property type="evidence" value="ECO:0007669"/>
    <property type="project" value="InterPro"/>
</dbReference>
<dbReference type="InterPro" id="IPR036979">
    <property type="entry name" value="CM_dom_sf"/>
</dbReference>
<accession>A0A180GLH2</accession>